<dbReference type="OrthoDB" id="5583at2759"/>
<dbReference type="Pfam" id="PF19252">
    <property type="entry name" value="HIND"/>
    <property type="match status" value="1"/>
</dbReference>
<evidence type="ECO:0000313" key="8">
    <source>
        <dbReference type="Proteomes" id="UP000320762"/>
    </source>
</evidence>
<reference evidence="7 8" key="1">
    <citation type="journal article" date="2019" name="New Phytol.">
        <title>Comparative genomics reveals unique wood-decay strategies and fruiting body development in the Schizophyllaceae.</title>
        <authorList>
            <person name="Almasi E."/>
            <person name="Sahu N."/>
            <person name="Krizsan K."/>
            <person name="Balint B."/>
            <person name="Kovacs G.M."/>
            <person name="Kiss B."/>
            <person name="Cseklye J."/>
            <person name="Drula E."/>
            <person name="Henrissat B."/>
            <person name="Nagy I."/>
            <person name="Chovatia M."/>
            <person name="Adam C."/>
            <person name="LaButti K."/>
            <person name="Lipzen A."/>
            <person name="Riley R."/>
            <person name="Grigoriev I.V."/>
            <person name="Nagy L.G."/>
        </authorList>
    </citation>
    <scope>NUCLEOTIDE SEQUENCE [LARGE SCALE GENOMIC DNA]</scope>
    <source>
        <strain evidence="7 8">NL-1724</strain>
    </source>
</reference>
<feature type="compositionally biased region" description="Basic and acidic residues" evidence="6">
    <location>
        <begin position="227"/>
        <end position="236"/>
    </location>
</feature>
<keyword evidence="5" id="KW-0539">Nucleus</keyword>
<dbReference type="GO" id="GO:0000481">
    <property type="term" value="P:maturation of 5S rRNA"/>
    <property type="evidence" value="ECO:0007669"/>
    <property type="project" value="TreeGrafter"/>
</dbReference>
<feature type="region of interest" description="Disordered" evidence="6">
    <location>
        <begin position="216"/>
        <end position="240"/>
    </location>
</feature>
<evidence type="ECO:0000256" key="3">
    <source>
        <dbReference type="ARBA" id="ARBA00022664"/>
    </source>
</evidence>
<feature type="region of interest" description="Disordered" evidence="6">
    <location>
        <begin position="26"/>
        <end position="55"/>
    </location>
</feature>
<comment type="subcellular location">
    <subcellularLocation>
        <location evidence="1">Nucleus</location>
    </subcellularLocation>
</comment>
<feature type="region of interest" description="Disordered" evidence="6">
    <location>
        <begin position="270"/>
        <end position="289"/>
    </location>
</feature>
<feature type="compositionally biased region" description="Basic and acidic residues" evidence="6">
    <location>
        <begin position="401"/>
        <end position="411"/>
    </location>
</feature>
<dbReference type="GO" id="GO:0045292">
    <property type="term" value="P:mRNA cis splicing, via spliceosome"/>
    <property type="evidence" value="ECO:0007669"/>
    <property type="project" value="TreeGrafter"/>
</dbReference>
<feature type="region of interest" description="Disordered" evidence="6">
    <location>
        <begin position="98"/>
        <end position="122"/>
    </location>
</feature>
<feature type="compositionally biased region" description="Basic residues" evidence="6">
    <location>
        <begin position="270"/>
        <end position="281"/>
    </location>
</feature>
<dbReference type="Proteomes" id="UP000320762">
    <property type="component" value="Unassembled WGS sequence"/>
</dbReference>
<evidence type="ECO:0000256" key="2">
    <source>
        <dbReference type="ARBA" id="ARBA00006076"/>
    </source>
</evidence>
<name>A0A550CIQ8_9AGAR</name>
<feature type="compositionally biased region" description="Basic and acidic residues" evidence="6">
    <location>
        <begin position="99"/>
        <end position="122"/>
    </location>
</feature>
<accession>A0A550CIQ8</accession>
<dbReference type="PANTHER" id="PTHR14152:SF5">
    <property type="entry name" value="U4_U6.U5 TRI-SNRNP-ASSOCIATED PROTEIN 1"/>
    <property type="match status" value="1"/>
</dbReference>
<keyword evidence="8" id="KW-1185">Reference proteome</keyword>
<keyword evidence="3" id="KW-0507">mRNA processing</keyword>
<gene>
    <name evidence="7" type="ORF">BD626DRAFT_547086</name>
</gene>
<dbReference type="InterPro" id="IPR045347">
    <property type="entry name" value="HIND"/>
</dbReference>
<comment type="caution">
    <text evidence="7">The sequence shown here is derived from an EMBL/GenBank/DDBJ whole genome shotgun (WGS) entry which is preliminary data.</text>
</comment>
<dbReference type="AlphaFoldDB" id="A0A550CIQ8"/>
<evidence type="ECO:0000256" key="5">
    <source>
        <dbReference type="ARBA" id="ARBA00023242"/>
    </source>
</evidence>
<organism evidence="7 8">
    <name type="scientific">Schizophyllum amplum</name>
    <dbReference type="NCBI Taxonomy" id="97359"/>
    <lineage>
        <taxon>Eukaryota</taxon>
        <taxon>Fungi</taxon>
        <taxon>Dikarya</taxon>
        <taxon>Basidiomycota</taxon>
        <taxon>Agaricomycotina</taxon>
        <taxon>Agaricomycetes</taxon>
        <taxon>Agaricomycetidae</taxon>
        <taxon>Agaricales</taxon>
        <taxon>Schizophyllaceae</taxon>
        <taxon>Schizophyllum</taxon>
    </lineage>
</organism>
<feature type="compositionally biased region" description="Basic and acidic residues" evidence="6">
    <location>
        <begin position="32"/>
        <end position="55"/>
    </location>
</feature>
<feature type="region of interest" description="Disordered" evidence="6">
    <location>
        <begin position="526"/>
        <end position="552"/>
    </location>
</feature>
<evidence type="ECO:0000256" key="6">
    <source>
        <dbReference type="SAM" id="MobiDB-lite"/>
    </source>
</evidence>
<dbReference type="PANTHER" id="PTHR14152">
    <property type="entry name" value="SQUAMOUS CELL CARCINOMA ANTIGEN RECOGNISED BY CYTOTOXIC T LYMPHOCYTES"/>
    <property type="match status" value="1"/>
</dbReference>
<proteinExistence type="inferred from homology"/>
<protein>
    <submittedName>
        <fullName evidence="7">SART-1 protein</fullName>
    </submittedName>
</protein>
<dbReference type="GO" id="GO:0046540">
    <property type="term" value="C:U4/U6 x U5 tri-snRNP complex"/>
    <property type="evidence" value="ECO:0007669"/>
    <property type="project" value="InterPro"/>
</dbReference>
<evidence type="ECO:0000256" key="1">
    <source>
        <dbReference type="ARBA" id="ARBA00004123"/>
    </source>
</evidence>
<evidence type="ECO:0000256" key="4">
    <source>
        <dbReference type="ARBA" id="ARBA00023187"/>
    </source>
</evidence>
<dbReference type="InterPro" id="IPR005011">
    <property type="entry name" value="SNU66/SART1"/>
</dbReference>
<sequence>MSMEESISLAETNAIREKLGLKLLTDDGAPADTKDQAAEENYKKQRQREAKERETKILQERIAKIKNKRELNSALKGRTLGDGKGEDDTLLWVKRSKKQEKELKRRRLQEQEELEKQVQQEYSERDLTGLKVSHDFEELEEGEDRILTLKDSRILDNEEDELQNVEMAEHERTQKNNDLKIKKADYTGYDDEEFKEGHVGLKRAVLAKYDEDMNGETGFRLGSGAKKSSEAARADQEQAGASLNKSLLSIDYEKTFSTDDYLKEGDVGFKKPKKKRKHQVRKVTAEDIGIQPEDSMDVDIKPIARERNLDANFVDDDELQAALARSRRAKLNKAKKLKPEELAKKIAEERALEEAEAQRLIQAEEMEAVNGDEGGLTFDDTTEFVRAVGLNPVLERKPKVEPREVPIKPSRDVSMAPPASEVEDVPMTEVDTSAAVKEEPEEDEMAMLDDIEAAWKQDEVKTENAAAADEVGTQSEQTFKSMASTLGILRQTGLIATPNADQQERERTQLQQNLWLADQRRRVTQREMDRLASRGQPKDQAQREYENRLREQQEAREQLETFKHYKPDVNIVYYDEFGRALTPKEAWKALSHRFHGKGSGKAKTEKRLRKIAEERKQEAMVSGDTPTSMGRAFQARQEKAGQAHFVLSVGNRGAVPQAEGAFLDTQPLGKKQGQEKDKGKKKKEGKQQQQIAAATGGFMTLPAPQASPGPRAGFSRIGTMAEADRSGSGTPVGDRSKVHFGLKRKAEGEHEATPPPKARQ</sequence>
<comment type="similarity">
    <text evidence="2">Belongs to the SNU66/SART1 family.</text>
</comment>
<feature type="region of interest" description="Disordered" evidence="6">
    <location>
        <begin position="658"/>
        <end position="760"/>
    </location>
</feature>
<evidence type="ECO:0000313" key="7">
    <source>
        <dbReference type="EMBL" id="TRM64687.1"/>
    </source>
</evidence>
<keyword evidence="4" id="KW-0508">mRNA splicing</keyword>
<dbReference type="EMBL" id="VDMD01000006">
    <property type="protein sequence ID" value="TRM64687.1"/>
    <property type="molecule type" value="Genomic_DNA"/>
</dbReference>
<feature type="region of interest" description="Disordered" evidence="6">
    <location>
        <begin position="401"/>
        <end position="444"/>
    </location>
</feature>
<dbReference type="STRING" id="97359.A0A550CIQ8"/>
<dbReference type="Pfam" id="PF03343">
    <property type="entry name" value="SART-1"/>
    <property type="match status" value="1"/>
</dbReference>